<protein>
    <submittedName>
        <fullName evidence="1">Uncharacterized protein</fullName>
    </submittedName>
</protein>
<dbReference type="AlphaFoldDB" id="B9SG86"/>
<sequence>MRSFHSIEVVMQLFLVQLNTHLLARDPHSGFRLTAAKVEVFVGLQLKRTSDN</sequence>
<accession>B9SG86</accession>
<name>B9SG86_RICCO</name>
<reference evidence="2" key="1">
    <citation type="journal article" date="2010" name="Nat. Biotechnol.">
        <title>Draft genome sequence of the oilseed species Ricinus communis.</title>
        <authorList>
            <person name="Chan A.P."/>
            <person name="Crabtree J."/>
            <person name="Zhao Q."/>
            <person name="Lorenzi H."/>
            <person name="Orvis J."/>
            <person name="Puiu D."/>
            <person name="Melake-Berhan A."/>
            <person name="Jones K.M."/>
            <person name="Redman J."/>
            <person name="Chen G."/>
            <person name="Cahoon E.B."/>
            <person name="Gedil M."/>
            <person name="Stanke M."/>
            <person name="Haas B.J."/>
            <person name="Wortman J.R."/>
            <person name="Fraser-Liggett C.M."/>
            <person name="Ravel J."/>
            <person name="Rabinowicz P.D."/>
        </authorList>
    </citation>
    <scope>NUCLEOTIDE SEQUENCE [LARGE SCALE GENOMIC DNA]</scope>
    <source>
        <strain evidence="2">cv. Hale</strain>
    </source>
</reference>
<dbReference type="InParanoid" id="B9SG86"/>
<evidence type="ECO:0000313" key="2">
    <source>
        <dbReference type="Proteomes" id="UP000008311"/>
    </source>
</evidence>
<evidence type="ECO:0000313" key="1">
    <source>
        <dbReference type="EMBL" id="EEF37377.1"/>
    </source>
</evidence>
<keyword evidence="2" id="KW-1185">Reference proteome</keyword>
<proteinExistence type="predicted"/>
<gene>
    <name evidence="1" type="ORF">RCOM_1556270</name>
</gene>
<dbReference type="Proteomes" id="UP000008311">
    <property type="component" value="Unassembled WGS sequence"/>
</dbReference>
<organism evidence="1 2">
    <name type="scientific">Ricinus communis</name>
    <name type="common">Castor bean</name>
    <dbReference type="NCBI Taxonomy" id="3988"/>
    <lineage>
        <taxon>Eukaryota</taxon>
        <taxon>Viridiplantae</taxon>
        <taxon>Streptophyta</taxon>
        <taxon>Embryophyta</taxon>
        <taxon>Tracheophyta</taxon>
        <taxon>Spermatophyta</taxon>
        <taxon>Magnoliopsida</taxon>
        <taxon>eudicotyledons</taxon>
        <taxon>Gunneridae</taxon>
        <taxon>Pentapetalae</taxon>
        <taxon>rosids</taxon>
        <taxon>fabids</taxon>
        <taxon>Malpighiales</taxon>
        <taxon>Euphorbiaceae</taxon>
        <taxon>Acalyphoideae</taxon>
        <taxon>Acalypheae</taxon>
        <taxon>Ricinus</taxon>
    </lineage>
</organism>
<dbReference type="EMBL" id="EQ973950">
    <property type="protein sequence ID" value="EEF37377.1"/>
    <property type="molecule type" value="Genomic_DNA"/>
</dbReference>